<gene>
    <name evidence="2" type="ORF">DSO09_06555</name>
</gene>
<dbReference type="EMBL" id="QNVI01000066">
    <property type="protein sequence ID" value="TDA37665.1"/>
    <property type="molecule type" value="Genomic_DNA"/>
</dbReference>
<accession>A0A523B9Q6</accession>
<dbReference type="Gene3D" id="2.20.25.190">
    <property type="match status" value="1"/>
</dbReference>
<sequence length="93" mass="10325">MSSMGGRKRKKVVKKVKKTIPKIFVCPNCGGKSLTISINKDEEKGGRVAIIKCGRCNISDTIEVANIEDIVDAYGKFIDRYYGVVKKENVEKS</sequence>
<proteinExistence type="predicted"/>
<evidence type="ECO:0008006" key="4">
    <source>
        <dbReference type="Google" id="ProtNLM"/>
    </source>
</evidence>
<evidence type="ECO:0000313" key="2">
    <source>
        <dbReference type="EMBL" id="TDA37665.1"/>
    </source>
</evidence>
<dbReference type="InterPro" id="IPR038567">
    <property type="entry name" value="T_Elf1_sf"/>
</dbReference>
<protein>
    <recommendedName>
        <fullName evidence="4">Transcription elongation factor</fullName>
    </recommendedName>
</protein>
<dbReference type="InterPro" id="IPR007808">
    <property type="entry name" value="Elf1"/>
</dbReference>
<dbReference type="SUPFAM" id="SSF57783">
    <property type="entry name" value="Zinc beta-ribbon"/>
    <property type="match status" value="1"/>
</dbReference>
<evidence type="ECO:0000313" key="3">
    <source>
        <dbReference type="Proteomes" id="UP000317265"/>
    </source>
</evidence>
<dbReference type="AlphaFoldDB" id="A0A523B9Q6"/>
<comment type="caution">
    <text evidence="2">The sequence shown here is derived from an EMBL/GenBank/DDBJ whole genome shotgun (WGS) entry which is preliminary data.</text>
</comment>
<keyword evidence="1" id="KW-0862">Zinc</keyword>
<reference evidence="2 3" key="1">
    <citation type="journal article" date="2019" name="Nat. Microbiol.">
        <title>Expanding anaerobic alkane metabolism in the domain of Archaea.</title>
        <authorList>
            <person name="Wang Y."/>
            <person name="Wegener G."/>
            <person name="Hou J."/>
            <person name="Wang F."/>
            <person name="Xiao X."/>
        </authorList>
    </citation>
    <scope>NUCLEOTIDE SEQUENCE [LARGE SCALE GENOMIC DNA]</scope>
    <source>
        <strain evidence="2">WYZ-LMO11</strain>
    </source>
</reference>
<dbReference type="Proteomes" id="UP000317265">
    <property type="component" value="Unassembled WGS sequence"/>
</dbReference>
<organism evidence="2 3">
    <name type="scientific">Thermoproteota archaeon</name>
    <dbReference type="NCBI Taxonomy" id="2056631"/>
    <lineage>
        <taxon>Archaea</taxon>
        <taxon>Thermoproteota</taxon>
    </lineage>
</organism>
<name>A0A523B9Q6_9CREN</name>
<dbReference type="Pfam" id="PF05129">
    <property type="entry name" value="Zn_ribbon_Elf1"/>
    <property type="match status" value="1"/>
</dbReference>
<evidence type="ECO:0000256" key="1">
    <source>
        <dbReference type="ARBA" id="ARBA00022833"/>
    </source>
</evidence>